<gene>
    <name evidence="2" type="ORF">NRB56_30810</name>
</gene>
<dbReference type="Gene3D" id="1.10.260.130">
    <property type="match status" value="1"/>
</dbReference>
<keyword evidence="1" id="KW-0732">Signal</keyword>
<dbReference type="Proteomes" id="UP000431401">
    <property type="component" value="Unassembled WGS sequence"/>
</dbReference>
<accession>A0A7K0DPG9</accession>
<organism evidence="2 3">
    <name type="scientific">Nocardia aurantia</name>
    <dbReference type="NCBI Taxonomy" id="2585199"/>
    <lineage>
        <taxon>Bacteria</taxon>
        <taxon>Bacillati</taxon>
        <taxon>Actinomycetota</taxon>
        <taxon>Actinomycetes</taxon>
        <taxon>Mycobacteriales</taxon>
        <taxon>Nocardiaceae</taxon>
        <taxon>Nocardia</taxon>
    </lineage>
</organism>
<dbReference type="PANTHER" id="PTHR34853">
    <property type="match status" value="1"/>
</dbReference>
<dbReference type="OrthoDB" id="9798122at2"/>
<dbReference type="PANTHER" id="PTHR34853:SF1">
    <property type="entry name" value="LIPASE 5"/>
    <property type="match status" value="1"/>
</dbReference>
<dbReference type="AlphaFoldDB" id="A0A7K0DPG9"/>
<feature type="chain" id="PRO_5038511163" evidence="1">
    <location>
        <begin position="43"/>
        <end position="443"/>
    </location>
</feature>
<dbReference type="InterPro" id="IPR029058">
    <property type="entry name" value="AB_hydrolase_fold"/>
</dbReference>
<reference evidence="2 3" key="1">
    <citation type="submission" date="2019-10" db="EMBL/GenBank/DDBJ databases">
        <title>Nocardia macrotermitis sp. nov. and Nocardia aurantia sp. nov., isolated from the gut of fungus growing-termite Macrotermes natalensis.</title>
        <authorList>
            <person name="Benndorf R."/>
            <person name="Schwitalla J."/>
            <person name="Martin K."/>
            <person name="De Beer W."/>
            <person name="Kaster A.-K."/>
            <person name="Vollmers J."/>
            <person name="Poulsen M."/>
            <person name="Beemelmanns C."/>
        </authorList>
    </citation>
    <scope>NUCLEOTIDE SEQUENCE [LARGE SCALE GENOMIC DNA]</scope>
    <source>
        <strain evidence="2 3">RB56</strain>
    </source>
</reference>
<feature type="signal peptide" evidence="1">
    <location>
        <begin position="1"/>
        <end position="42"/>
    </location>
</feature>
<name>A0A7K0DPG9_9NOCA</name>
<dbReference type="Pfam" id="PF03583">
    <property type="entry name" value="LIP"/>
    <property type="match status" value="1"/>
</dbReference>
<sequence>MTIAGRVNGGPGSRAGRRARRLLATMVATAVVQCGCVAAAQAAPGDFFSYDDSGIAGYSAGSVLDSRTLPYHLVGLPVPVTAIQIRYRSTDAQGRPASNITTVLLPPGPRRAGAAVSYQSFYDSLNPEDSPSRAVAGGVSLGQSVNAAEGFYVAQLLARGLPVLLPDTEGQRADFAAGPEYGYNTLDSIRAAARVEGTGIDAATRIGLLGYSGGAIATNWAAALAPSYAPEVGDQLVGAAEGGVLVDPARNLLYVDGSIGWAGVAGMAILGVARAYDVDFGPYLSAYAQRLLPQLESASIANVLFQYPGLTWTQLVKPEYADPQSVPPYAEVTKRINLGAAPTPTIPMFIGQAANGVLEGTDGGRAGIGAGDAVMVAGDVRALARQYCEDGNSAVDYVEYGPLSHISAAPLALQAEIDWLDHRLAGEPAPSNCGSIPRGNPIR</sequence>
<dbReference type="GO" id="GO:0016042">
    <property type="term" value="P:lipid catabolic process"/>
    <property type="evidence" value="ECO:0007669"/>
    <property type="project" value="InterPro"/>
</dbReference>
<keyword evidence="3" id="KW-1185">Reference proteome</keyword>
<dbReference type="RefSeq" id="WP_153342630.1">
    <property type="nucleotide sequence ID" value="NZ_WEGI01000006.1"/>
</dbReference>
<dbReference type="PIRSF" id="PIRSF029171">
    <property type="entry name" value="Esterase_LipA"/>
    <property type="match status" value="1"/>
</dbReference>
<proteinExistence type="predicted"/>
<dbReference type="InterPro" id="IPR005152">
    <property type="entry name" value="Lipase_secreted"/>
</dbReference>
<evidence type="ECO:0000313" key="3">
    <source>
        <dbReference type="Proteomes" id="UP000431401"/>
    </source>
</evidence>
<dbReference type="GO" id="GO:0004806">
    <property type="term" value="F:triacylglycerol lipase activity"/>
    <property type="evidence" value="ECO:0007669"/>
    <property type="project" value="InterPro"/>
</dbReference>
<dbReference type="SUPFAM" id="SSF53474">
    <property type="entry name" value="alpha/beta-Hydrolases"/>
    <property type="match status" value="1"/>
</dbReference>
<evidence type="ECO:0000313" key="2">
    <source>
        <dbReference type="EMBL" id="MQY27498.1"/>
    </source>
</evidence>
<protein>
    <submittedName>
        <fullName evidence="2">Putative inactive lipase</fullName>
    </submittedName>
</protein>
<evidence type="ECO:0000256" key="1">
    <source>
        <dbReference type="SAM" id="SignalP"/>
    </source>
</evidence>
<dbReference type="Gene3D" id="3.40.50.1820">
    <property type="entry name" value="alpha/beta hydrolase"/>
    <property type="match status" value="1"/>
</dbReference>
<dbReference type="EMBL" id="WEGI01000006">
    <property type="protein sequence ID" value="MQY27498.1"/>
    <property type="molecule type" value="Genomic_DNA"/>
</dbReference>
<comment type="caution">
    <text evidence="2">The sequence shown here is derived from an EMBL/GenBank/DDBJ whole genome shotgun (WGS) entry which is preliminary data.</text>
</comment>